<dbReference type="GO" id="GO:0006888">
    <property type="term" value="P:endoplasmic reticulum to Golgi vesicle-mediated transport"/>
    <property type="evidence" value="ECO:0007669"/>
    <property type="project" value="InterPro"/>
</dbReference>
<feature type="compositionally biased region" description="Gly residues" evidence="2">
    <location>
        <begin position="875"/>
        <end position="893"/>
    </location>
</feature>
<reference evidence="3" key="1">
    <citation type="submission" date="2020-11" db="EMBL/GenBank/DDBJ databases">
        <title>Chlorella ohadii genome sequencing and assembly.</title>
        <authorList>
            <person name="Murik O."/>
            <person name="Treves H."/>
            <person name="Kedem I."/>
            <person name="Shotland Y."/>
            <person name="Kaplan A."/>
        </authorList>
    </citation>
    <scope>NUCLEOTIDE SEQUENCE</scope>
    <source>
        <strain evidence="3">1</strain>
    </source>
</reference>
<dbReference type="Gene3D" id="1.20.58.670">
    <property type="entry name" value="Dsl1p vesicle tethering complex, Tip20p subunit, domain D"/>
    <property type="match status" value="1"/>
</dbReference>
<gene>
    <name evidence="3" type="ORF">COHA_000623</name>
</gene>
<feature type="region of interest" description="Disordered" evidence="2">
    <location>
        <begin position="823"/>
        <end position="893"/>
    </location>
</feature>
<evidence type="ECO:0000256" key="2">
    <source>
        <dbReference type="SAM" id="MobiDB-lite"/>
    </source>
</evidence>
<dbReference type="Proteomes" id="UP001205105">
    <property type="component" value="Unassembled WGS sequence"/>
</dbReference>
<feature type="coiled-coil region" evidence="1">
    <location>
        <begin position="31"/>
        <end position="58"/>
    </location>
</feature>
<sequence>MLGSQAGTLGRTLRAAAAGEGEAAYSAAEYLGQLEAHLAGLQQQRQGLQQQLAAAAAGAYQQMSTALGATSTGVPLPADLPALAGELVVLQGVRQYLAYVQELQALVRHLDKTIRALQQQAAAGAAAGSAEAAALLQALGEAVDGFSNAVGYAIAVQQLTEQGKVPIQRLQQHAASLLSRVDAVQQGLRSLLSSTIQQRLTAAHWPPPLAVSGEGGAAAGGGPGASDNGTAFQGFATAGEAVVGELQQLLVLLLTLQRASQHRQFSALTEASQEGPLLWAAEELAAPLAQRLRHHFAGGLPTDRPDRPEWLFATALKAAQQCAPLAQELQPCIDAHQLQAWYSMPLEVARAVQALVAAGDPALWLHFADEAMRFEKRFAPLRGASLALPDDEEFLAAAHAGSTIELLFQRPEWQEGWLGAETWDATRQLDAACDAYAAWQPAAEQLLAAAAGEEDMLPETPRSRGGAAWRHELWPPVCAEQVASLASGLAVPLATLKAFRQRLSNLLAQAEQFRGLLGDTWLPRVGAAICSAHYLEHQLREPQGVLLLAELQDAAAAAAAVGLADGMAAGQEGGAGGGNEGSAPAAAASGRLAALVEREAAAFSALRKQWAYKLAKQAVEAFHQLFNPYKRDGGIFTAGYEEGQSPEQQAALAAAAGPPAPSPPMLRAADSLQQLLRALAQHLDAVVFRDVWKGIALAVNYALYNEVATEALFSAQGAAQLDADLAAMSAVFGEYTSRPAAHFRESREACRLLSLPWSAAAQLAAALEAQPRAAKQLLAPHGVKALNAEQASVVLGQRLDLLTARPGSAGAAGVAAAAAQPADAAPQAAPAEQHGYAPGQQQEAYPPQQTAGHEYGQYQQEQQQGWEQQQDWSGAGYGYAGAAEGGSGGGIEV</sequence>
<name>A0AAD5DXL1_9CHLO</name>
<dbReference type="Pfam" id="PF04437">
    <property type="entry name" value="RINT1_TIP1"/>
    <property type="match status" value="2"/>
</dbReference>
<feature type="compositionally biased region" description="Polar residues" evidence="2">
    <location>
        <begin position="839"/>
        <end position="851"/>
    </location>
</feature>
<dbReference type="InterPro" id="IPR042044">
    <property type="entry name" value="EXOC6PINT-1/Sec15/Tip20_C_dom2"/>
</dbReference>
<keyword evidence="1" id="KW-0175">Coiled coil</keyword>
<dbReference type="AlphaFoldDB" id="A0AAD5DXL1"/>
<evidence type="ECO:0000313" key="4">
    <source>
        <dbReference type="Proteomes" id="UP001205105"/>
    </source>
</evidence>
<keyword evidence="4" id="KW-1185">Reference proteome</keyword>
<evidence type="ECO:0000256" key="1">
    <source>
        <dbReference type="SAM" id="Coils"/>
    </source>
</evidence>
<feature type="compositionally biased region" description="Low complexity" evidence="2">
    <location>
        <begin position="854"/>
        <end position="874"/>
    </location>
</feature>
<organism evidence="3 4">
    <name type="scientific">Chlorella ohadii</name>
    <dbReference type="NCBI Taxonomy" id="2649997"/>
    <lineage>
        <taxon>Eukaryota</taxon>
        <taxon>Viridiplantae</taxon>
        <taxon>Chlorophyta</taxon>
        <taxon>core chlorophytes</taxon>
        <taxon>Trebouxiophyceae</taxon>
        <taxon>Chlorellales</taxon>
        <taxon>Chlorellaceae</taxon>
        <taxon>Chlorella clade</taxon>
        <taxon>Chlorella</taxon>
    </lineage>
</organism>
<protein>
    <submittedName>
        <fullName evidence="3">Uncharacterized protein</fullName>
    </submittedName>
</protein>
<accession>A0AAD5DXL1</accession>
<dbReference type="GO" id="GO:0070939">
    <property type="term" value="C:Dsl1/NZR complex"/>
    <property type="evidence" value="ECO:0007669"/>
    <property type="project" value="InterPro"/>
</dbReference>
<dbReference type="PANTHER" id="PTHR13520">
    <property type="entry name" value="RAD50-INTERACTING PROTEIN 1 RINT-1"/>
    <property type="match status" value="1"/>
</dbReference>
<dbReference type="EMBL" id="JADXDR010000012">
    <property type="protein sequence ID" value="KAI7845890.1"/>
    <property type="molecule type" value="Genomic_DNA"/>
</dbReference>
<dbReference type="InterPro" id="IPR007528">
    <property type="entry name" value="RINT1_Tip20"/>
</dbReference>
<dbReference type="PANTHER" id="PTHR13520:SF0">
    <property type="entry name" value="RAD50-INTERACTING PROTEIN 1"/>
    <property type="match status" value="1"/>
</dbReference>
<dbReference type="GO" id="GO:0060628">
    <property type="term" value="P:regulation of ER to Golgi vesicle-mediated transport"/>
    <property type="evidence" value="ECO:0007669"/>
    <property type="project" value="TreeGrafter"/>
</dbReference>
<feature type="compositionally biased region" description="Low complexity" evidence="2">
    <location>
        <begin position="823"/>
        <end position="833"/>
    </location>
</feature>
<evidence type="ECO:0000313" key="3">
    <source>
        <dbReference type="EMBL" id="KAI7845890.1"/>
    </source>
</evidence>
<comment type="caution">
    <text evidence="3">The sequence shown here is derived from an EMBL/GenBank/DDBJ whole genome shotgun (WGS) entry which is preliminary data.</text>
</comment>
<dbReference type="PROSITE" id="PS51386">
    <property type="entry name" value="RINT1_TIP20"/>
    <property type="match status" value="1"/>
</dbReference>
<proteinExistence type="predicted"/>
<dbReference type="GO" id="GO:0006890">
    <property type="term" value="P:retrograde vesicle-mediated transport, Golgi to endoplasmic reticulum"/>
    <property type="evidence" value="ECO:0007669"/>
    <property type="project" value="InterPro"/>
</dbReference>